<dbReference type="Gene3D" id="3.90.600.10">
    <property type="entry name" value="Phosphoribosylglycinamide synthetase, C-terminal domain"/>
    <property type="match status" value="1"/>
</dbReference>
<organism evidence="11">
    <name type="scientific">freshwater metagenome</name>
    <dbReference type="NCBI Taxonomy" id="449393"/>
    <lineage>
        <taxon>unclassified sequences</taxon>
        <taxon>metagenomes</taxon>
        <taxon>ecological metagenomes</taxon>
    </lineage>
</organism>
<dbReference type="PROSITE" id="PS00184">
    <property type="entry name" value="GARS"/>
    <property type="match status" value="1"/>
</dbReference>
<comment type="pathway">
    <text evidence="1">Purine metabolism; IMP biosynthesis via de novo pathway; N(1)-(5-phospho-D-ribosyl)glycinamide from 5-phospho-alpha-D-ribose 1-diphosphate: step 2/2.</text>
</comment>
<dbReference type="Gene3D" id="3.30.1490.20">
    <property type="entry name" value="ATP-grasp fold, A domain"/>
    <property type="match status" value="1"/>
</dbReference>
<dbReference type="InterPro" id="IPR037123">
    <property type="entry name" value="PRibGlycinamide_synth_C_sf"/>
</dbReference>
<gene>
    <name evidence="11" type="ORF">UFOPK2242_00481</name>
    <name evidence="12" type="ORF">UFOPK4071_00660</name>
</gene>
<feature type="domain" description="ATP-grasp" evidence="10">
    <location>
        <begin position="107"/>
        <end position="320"/>
    </location>
</feature>
<dbReference type="HAMAP" id="MF_00138">
    <property type="entry name" value="GARS"/>
    <property type="match status" value="1"/>
</dbReference>
<evidence type="ECO:0000256" key="8">
    <source>
        <dbReference type="ARBA" id="ARBA00042242"/>
    </source>
</evidence>
<dbReference type="SUPFAM" id="SSF52440">
    <property type="entry name" value="PreATP-grasp domain"/>
    <property type="match status" value="1"/>
</dbReference>
<dbReference type="PROSITE" id="PS50975">
    <property type="entry name" value="ATP_GRASP"/>
    <property type="match status" value="1"/>
</dbReference>
<keyword evidence="6" id="KW-0067">ATP-binding</keyword>
<dbReference type="InterPro" id="IPR011054">
    <property type="entry name" value="Rudment_hybrid_motif"/>
</dbReference>
<dbReference type="PANTHER" id="PTHR43472">
    <property type="entry name" value="PHOSPHORIBOSYLAMINE--GLYCINE LIGASE"/>
    <property type="match status" value="1"/>
</dbReference>
<sequence length="429" mass="44546">MRVLVLGGGGREHALAWGLARSDSVDEVFVGPGNPGTASVATNLALDAVNPEAVLQVAREKAIDLVVIGPEAPLVAGVADVLRSEGIATFGPNADGARLEGSKAWMKEVLASAGVPTAMHATFGAGEEDQALRYLETMEGFYVVKTDGLAAGKGVVVTESIDEARDAVRSYLSGDAFGDAGRTLVIEEGLTGPELSLLVLCDGSLQGVALAPAQDFKRIGAGDTGPNTGGMGAYSPVPFVDDQIIESVMSGSLALTLAELKRRDIEYRGVLYAGIMLTPQGPKMLEYNVRFGDPECEVVVPRIASDLGVHLYEAATSRMTTKVEFTTDAAVTVVVAAEGYPASPRTGDRIEGLAEANAVEGVTVFHAGTRSSDNAEGIFTSGGRVLAVTGCGASIKEARSRAYQAVGYLDWPGITFRPDIAANAVAEEV</sequence>
<evidence type="ECO:0000256" key="6">
    <source>
        <dbReference type="ARBA" id="ARBA00022840"/>
    </source>
</evidence>
<evidence type="ECO:0000313" key="11">
    <source>
        <dbReference type="EMBL" id="CAB4652249.1"/>
    </source>
</evidence>
<dbReference type="InterPro" id="IPR020561">
    <property type="entry name" value="PRibGlycinamid_synth_ATP-grasp"/>
</dbReference>
<dbReference type="InterPro" id="IPR020560">
    <property type="entry name" value="PRibGlycinamide_synth_C-dom"/>
</dbReference>
<dbReference type="GO" id="GO:0006189">
    <property type="term" value="P:'de novo' IMP biosynthetic process"/>
    <property type="evidence" value="ECO:0007669"/>
    <property type="project" value="UniProtKB-UniPathway"/>
</dbReference>
<dbReference type="Pfam" id="PF02844">
    <property type="entry name" value="GARS_N"/>
    <property type="match status" value="1"/>
</dbReference>
<evidence type="ECO:0000256" key="3">
    <source>
        <dbReference type="ARBA" id="ARBA00022598"/>
    </source>
</evidence>
<dbReference type="GO" id="GO:0046872">
    <property type="term" value="F:metal ion binding"/>
    <property type="evidence" value="ECO:0007669"/>
    <property type="project" value="InterPro"/>
</dbReference>
<dbReference type="SUPFAM" id="SSF56059">
    <property type="entry name" value="Glutathione synthetase ATP-binding domain-like"/>
    <property type="match status" value="1"/>
</dbReference>
<dbReference type="InterPro" id="IPR000115">
    <property type="entry name" value="PRibGlycinamide_synth"/>
</dbReference>
<dbReference type="InterPro" id="IPR020559">
    <property type="entry name" value="PRibGlycinamide_synth_CS"/>
</dbReference>
<comment type="similarity">
    <text evidence="7">Belongs to the GARS family.</text>
</comment>
<keyword evidence="4" id="KW-0547">Nucleotide-binding</keyword>
<dbReference type="Gene3D" id="3.40.50.20">
    <property type="match status" value="1"/>
</dbReference>
<dbReference type="InterPro" id="IPR011761">
    <property type="entry name" value="ATP-grasp"/>
</dbReference>
<dbReference type="Pfam" id="PF02843">
    <property type="entry name" value="GARS_C"/>
    <property type="match status" value="1"/>
</dbReference>
<protein>
    <recommendedName>
        <fullName evidence="2">phosphoribosylamine--glycine ligase</fullName>
        <ecNumber evidence="2">6.3.4.13</ecNumber>
    </recommendedName>
    <alternativeName>
        <fullName evidence="8">Glycinamide ribonucleotide synthetase</fullName>
    </alternativeName>
    <alternativeName>
        <fullName evidence="9">Phosphoribosylglycinamide synthetase</fullName>
    </alternativeName>
</protein>
<dbReference type="GO" id="GO:0004637">
    <property type="term" value="F:phosphoribosylamine-glycine ligase activity"/>
    <property type="evidence" value="ECO:0007669"/>
    <property type="project" value="UniProtKB-EC"/>
</dbReference>
<dbReference type="SMART" id="SM01210">
    <property type="entry name" value="GARS_C"/>
    <property type="match status" value="1"/>
</dbReference>
<evidence type="ECO:0000256" key="5">
    <source>
        <dbReference type="ARBA" id="ARBA00022755"/>
    </source>
</evidence>
<evidence type="ECO:0000256" key="9">
    <source>
        <dbReference type="ARBA" id="ARBA00042864"/>
    </source>
</evidence>
<dbReference type="AlphaFoldDB" id="A0A6J6KWA0"/>
<name>A0A6J6KWA0_9ZZZZ</name>
<dbReference type="Pfam" id="PF01071">
    <property type="entry name" value="GARS_A"/>
    <property type="match status" value="1"/>
</dbReference>
<dbReference type="InterPro" id="IPR013815">
    <property type="entry name" value="ATP_grasp_subdomain_1"/>
</dbReference>
<proteinExistence type="inferred from homology"/>
<keyword evidence="3" id="KW-0436">Ligase</keyword>
<dbReference type="NCBIfam" id="TIGR00877">
    <property type="entry name" value="purD"/>
    <property type="match status" value="1"/>
</dbReference>
<keyword evidence="5" id="KW-0658">Purine biosynthesis</keyword>
<dbReference type="PANTHER" id="PTHR43472:SF1">
    <property type="entry name" value="PHOSPHORIBOSYLAMINE--GLYCINE LIGASE, CHLOROPLASTIC"/>
    <property type="match status" value="1"/>
</dbReference>
<evidence type="ECO:0000256" key="1">
    <source>
        <dbReference type="ARBA" id="ARBA00005174"/>
    </source>
</evidence>
<dbReference type="InterPro" id="IPR020562">
    <property type="entry name" value="PRibGlycinamide_synth_N"/>
</dbReference>
<dbReference type="EMBL" id="CAFBPF010000066">
    <property type="protein sequence ID" value="CAB5009865.1"/>
    <property type="molecule type" value="Genomic_DNA"/>
</dbReference>
<evidence type="ECO:0000259" key="10">
    <source>
        <dbReference type="PROSITE" id="PS50975"/>
    </source>
</evidence>
<accession>A0A6J6KWA0</accession>
<dbReference type="InterPro" id="IPR016185">
    <property type="entry name" value="PreATP-grasp_dom_sf"/>
</dbReference>
<dbReference type="GO" id="GO:0005524">
    <property type="term" value="F:ATP binding"/>
    <property type="evidence" value="ECO:0007669"/>
    <property type="project" value="UniProtKB-KW"/>
</dbReference>
<dbReference type="EC" id="6.3.4.13" evidence="2"/>
<dbReference type="SMART" id="SM01209">
    <property type="entry name" value="GARS_A"/>
    <property type="match status" value="1"/>
</dbReference>
<reference evidence="11" key="1">
    <citation type="submission" date="2020-05" db="EMBL/GenBank/DDBJ databases">
        <authorList>
            <person name="Chiriac C."/>
            <person name="Salcher M."/>
            <person name="Ghai R."/>
            <person name="Kavagutti S V."/>
        </authorList>
    </citation>
    <scope>NUCLEOTIDE SEQUENCE</scope>
</reference>
<evidence type="ECO:0000313" key="12">
    <source>
        <dbReference type="EMBL" id="CAB5009865.1"/>
    </source>
</evidence>
<dbReference type="GO" id="GO:0009113">
    <property type="term" value="P:purine nucleobase biosynthetic process"/>
    <property type="evidence" value="ECO:0007669"/>
    <property type="project" value="InterPro"/>
</dbReference>
<evidence type="ECO:0000256" key="2">
    <source>
        <dbReference type="ARBA" id="ARBA00013255"/>
    </source>
</evidence>
<dbReference type="SUPFAM" id="SSF51246">
    <property type="entry name" value="Rudiment single hybrid motif"/>
    <property type="match status" value="1"/>
</dbReference>
<evidence type="ECO:0000256" key="4">
    <source>
        <dbReference type="ARBA" id="ARBA00022741"/>
    </source>
</evidence>
<dbReference type="Gene3D" id="3.30.470.20">
    <property type="entry name" value="ATP-grasp fold, B domain"/>
    <property type="match status" value="1"/>
</dbReference>
<dbReference type="UniPathway" id="UPA00074">
    <property type="reaction ID" value="UER00125"/>
</dbReference>
<dbReference type="EMBL" id="CAEZWM010000040">
    <property type="protein sequence ID" value="CAB4652249.1"/>
    <property type="molecule type" value="Genomic_DNA"/>
</dbReference>
<evidence type="ECO:0000256" key="7">
    <source>
        <dbReference type="ARBA" id="ARBA00038345"/>
    </source>
</evidence>